<protein>
    <submittedName>
        <fullName evidence="1">Uncharacterized protein</fullName>
    </submittedName>
</protein>
<dbReference type="AlphaFoldDB" id="A0AAV3S0E1"/>
<dbReference type="Proteomes" id="UP001454036">
    <property type="component" value="Unassembled WGS sequence"/>
</dbReference>
<dbReference type="EMBL" id="BAABME010013397">
    <property type="protein sequence ID" value="GAA0186124.1"/>
    <property type="molecule type" value="Genomic_DNA"/>
</dbReference>
<reference evidence="1 2" key="1">
    <citation type="submission" date="2024-01" db="EMBL/GenBank/DDBJ databases">
        <title>The complete chloroplast genome sequence of Lithospermum erythrorhizon: insights into the phylogenetic relationship among Boraginaceae species and the maternal lineages of purple gromwells.</title>
        <authorList>
            <person name="Okada T."/>
            <person name="Watanabe K."/>
        </authorList>
    </citation>
    <scope>NUCLEOTIDE SEQUENCE [LARGE SCALE GENOMIC DNA]</scope>
</reference>
<sequence length="104" mass="11280">MLCSKGEAGPSDLSGSQFTGKKELAIFTRPSLPLEVKSAIKAAVPIASFRSEQPQNFLLNGGAEGAKSTTKARSLIDQWCAMRCFARRIIRGEDPNMIYSVKSD</sequence>
<comment type="caution">
    <text evidence="1">The sequence shown here is derived from an EMBL/GenBank/DDBJ whole genome shotgun (WGS) entry which is preliminary data.</text>
</comment>
<accession>A0AAV3S0E1</accession>
<evidence type="ECO:0000313" key="1">
    <source>
        <dbReference type="EMBL" id="GAA0186124.1"/>
    </source>
</evidence>
<evidence type="ECO:0000313" key="2">
    <source>
        <dbReference type="Proteomes" id="UP001454036"/>
    </source>
</evidence>
<keyword evidence="2" id="KW-1185">Reference proteome</keyword>
<organism evidence="1 2">
    <name type="scientific">Lithospermum erythrorhizon</name>
    <name type="common">Purple gromwell</name>
    <name type="synonym">Lithospermum officinale var. erythrorhizon</name>
    <dbReference type="NCBI Taxonomy" id="34254"/>
    <lineage>
        <taxon>Eukaryota</taxon>
        <taxon>Viridiplantae</taxon>
        <taxon>Streptophyta</taxon>
        <taxon>Embryophyta</taxon>
        <taxon>Tracheophyta</taxon>
        <taxon>Spermatophyta</taxon>
        <taxon>Magnoliopsida</taxon>
        <taxon>eudicotyledons</taxon>
        <taxon>Gunneridae</taxon>
        <taxon>Pentapetalae</taxon>
        <taxon>asterids</taxon>
        <taxon>lamiids</taxon>
        <taxon>Boraginales</taxon>
        <taxon>Boraginaceae</taxon>
        <taxon>Boraginoideae</taxon>
        <taxon>Lithospermeae</taxon>
        <taxon>Lithospermum</taxon>
    </lineage>
</organism>
<name>A0AAV3S0E1_LITER</name>
<gene>
    <name evidence="1" type="ORF">LIER_33412</name>
</gene>
<proteinExistence type="predicted"/>